<keyword evidence="2" id="KW-0479">Metal-binding</keyword>
<dbReference type="AlphaFoldDB" id="A0A1H3TXP9"/>
<dbReference type="Proteomes" id="UP000182902">
    <property type="component" value="Unassembled WGS sequence"/>
</dbReference>
<evidence type="ECO:0000313" key="6">
    <source>
        <dbReference type="Proteomes" id="UP000182902"/>
    </source>
</evidence>
<evidence type="ECO:0000256" key="3">
    <source>
        <dbReference type="ARBA" id="ARBA00023004"/>
    </source>
</evidence>
<reference evidence="5 6" key="1">
    <citation type="submission" date="2016-10" db="EMBL/GenBank/DDBJ databases">
        <authorList>
            <person name="de Groot N.N."/>
        </authorList>
    </citation>
    <scope>NUCLEOTIDE SEQUENCE [LARGE SCALE GENOMIC DNA]</scope>
    <source>
        <strain evidence="5 6">ICMP 14252</strain>
    </source>
</reference>
<evidence type="ECO:0000313" key="5">
    <source>
        <dbReference type="EMBL" id="SDZ54837.1"/>
    </source>
</evidence>
<accession>A0A1H3TXP9</accession>
<protein>
    <submittedName>
        <fullName evidence="5">Cupin superfamily protein</fullName>
    </submittedName>
</protein>
<gene>
    <name evidence="5" type="ORF">SAMN05216247_11297</name>
</gene>
<proteinExistence type="predicted"/>
<dbReference type="Gene3D" id="2.60.120.650">
    <property type="entry name" value="Cupin"/>
    <property type="match status" value="1"/>
</dbReference>
<keyword evidence="3" id="KW-0408">Iron</keyword>
<dbReference type="EMBL" id="FNOX01000012">
    <property type="protein sequence ID" value="SDZ54837.1"/>
    <property type="molecule type" value="Genomic_DNA"/>
</dbReference>
<name>A0A1H3TXP9_9PSED</name>
<dbReference type="InterPro" id="IPR003347">
    <property type="entry name" value="JmjC_dom"/>
</dbReference>
<dbReference type="GO" id="GO:0046872">
    <property type="term" value="F:metal ion binding"/>
    <property type="evidence" value="ECO:0007669"/>
    <property type="project" value="UniProtKB-KW"/>
</dbReference>
<dbReference type="PANTHER" id="PTHR13096">
    <property type="entry name" value="MINA53 MYC INDUCED NUCLEAR ANTIGEN"/>
    <property type="match status" value="1"/>
</dbReference>
<evidence type="ECO:0000259" key="4">
    <source>
        <dbReference type="PROSITE" id="PS51184"/>
    </source>
</evidence>
<feature type="domain" description="JmjC" evidence="4">
    <location>
        <begin position="94"/>
        <end position="234"/>
    </location>
</feature>
<dbReference type="PANTHER" id="PTHR13096:SF8">
    <property type="entry name" value="RIBOSOMAL OXYGENASE 1"/>
    <property type="match status" value="1"/>
</dbReference>
<dbReference type="RefSeq" id="WP_065931397.1">
    <property type="nucleotide sequence ID" value="NZ_FNOX01000012.1"/>
</dbReference>
<evidence type="ECO:0000256" key="1">
    <source>
        <dbReference type="ARBA" id="ARBA00001954"/>
    </source>
</evidence>
<sequence>MFEELFGISKQVLFPHRWETSLITSKTAAKPLVGNQSADYILSLLSNPVEHEDLLIIKNGTYCQRDAYTSGGRCIKENIRELITQEGCAVYLRWLEKYDSNFTTLANRLNAELSPFTFSFCLFYAPTASTLFDEHFDAHDAFIIQLEGSKKWQVWPAIVADVEAVSSPHFYTPMVRAHVAEHAPSYEITLQAGDVMYLPRCTIHRALPTDEHSSHLNVWMTPRPLHKFIWGDVK</sequence>
<evidence type="ECO:0000256" key="2">
    <source>
        <dbReference type="ARBA" id="ARBA00022723"/>
    </source>
</evidence>
<organism evidence="5 6">
    <name type="scientific">Pseudomonas salomonii</name>
    <dbReference type="NCBI Taxonomy" id="191391"/>
    <lineage>
        <taxon>Bacteria</taxon>
        <taxon>Pseudomonadati</taxon>
        <taxon>Pseudomonadota</taxon>
        <taxon>Gammaproteobacteria</taxon>
        <taxon>Pseudomonadales</taxon>
        <taxon>Pseudomonadaceae</taxon>
        <taxon>Pseudomonas</taxon>
    </lineage>
</organism>
<comment type="cofactor">
    <cofactor evidence="1">
        <name>Fe(2+)</name>
        <dbReference type="ChEBI" id="CHEBI:29033"/>
    </cofactor>
</comment>
<dbReference type="Pfam" id="PF08007">
    <property type="entry name" value="JmjC_2"/>
    <property type="match status" value="1"/>
</dbReference>
<dbReference type="PROSITE" id="PS51184">
    <property type="entry name" value="JMJC"/>
    <property type="match status" value="1"/>
</dbReference>
<dbReference type="InterPro" id="IPR039994">
    <property type="entry name" value="NO66-like"/>
</dbReference>
<dbReference type="SUPFAM" id="SSF51197">
    <property type="entry name" value="Clavaminate synthase-like"/>
    <property type="match status" value="1"/>
</dbReference>